<name>A0A6I8M4Q3_9PSEU</name>
<sequence>MDSSLSSHPVAEEPRPGALTAPQDDRYGKLFRQPVFTPPAGLVPRRRGAADPGAPDPSGRR</sequence>
<dbReference type="Proteomes" id="UP000399805">
    <property type="component" value="Unassembled WGS sequence"/>
</dbReference>
<reference evidence="2 3" key="1">
    <citation type="submission" date="2019-09" db="EMBL/GenBank/DDBJ databases">
        <authorList>
            <person name="Leyn A S."/>
        </authorList>
    </citation>
    <scope>NUCLEOTIDE SEQUENCE [LARGE SCALE GENOMIC DNA]</scope>
    <source>
        <strain evidence="2">AA231_1</strain>
    </source>
</reference>
<evidence type="ECO:0000313" key="3">
    <source>
        <dbReference type="Proteomes" id="UP000399805"/>
    </source>
</evidence>
<protein>
    <submittedName>
        <fullName evidence="2">Uncharacterized protein</fullName>
    </submittedName>
</protein>
<accession>A0A6I8M4Q3</accession>
<evidence type="ECO:0000256" key="1">
    <source>
        <dbReference type="SAM" id="MobiDB-lite"/>
    </source>
</evidence>
<organism evidence="2 3">
    <name type="scientific">Amycolatopsis camponoti</name>
    <dbReference type="NCBI Taxonomy" id="2606593"/>
    <lineage>
        <taxon>Bacteria</taxon>
        <taxon>Bacillati</taxon>
        <taxon>Actinomycetota</taxon>
        <taxon>Actinomycetes</taxon>
        <taxon>Pseudonocardiales</taxon>
        <taxon>Pseudonocardiaceae</taxon>
        <taxon>Amycolatopsis</taxon>
    </lineage>
</organism>
<dbReference type="EMBL" id="CABVGP010000004">
    <property type="protein sequence ID" value="VVJ24870.1"/>
    <property type="molecule type" value="Genomic_DNA"/>
</dbReference>
<feature type="region of interest" description="Disordered" evidence="1">
    <location>
        <begin position="1"/>
        <end position="61"/>
    </location>
</feature>
<dbReference type="AlphaFoldDB" id="A0A6I8M4Q3"/>
<proteinExistence type="predicted"/>
<gene>
    <name evidence="2" type="ORF">AA23TX_09632</name>
</gene>
<keyword evidence="3" id="KW-1185">Reference proteome</keyword>
<dbReference type="RefSeq" id="WP_155549547.1">
    <property type="nucleotide sequence ID" value="NZ_CABVGP010000004.1"/>
</dbReference>
<evidence type="ECO:0000313" key="2">
    <source>
        <dbReference type="EMBL" id="VVJ24870.1"/>
    </source>
</evidence>